<evidence type="ECO:0000313" key="2">
    <source>
        <dbReference type="EMBL" id="GBP03768.1"/>
    </source>
</evidence>
<name>A0A4C1SRB6_EUMVA</name>
<dbReference type="EMBL" id="BGZK01000011">
    <property type="protein sequence ID" value="GBP03768.1"/>
    <property type="molecule type" value="Genomic_DNA"/>
</dbReference>
<protein>
    <submittedName>
        <fullName evidence="2">Uncharacterized protein</fullName>
    </submittedName>
</protein>
<dbReference type="Proteomes" id="UP000299102">
    <property type="component" value="Unassembled WGS sequence"/>
</dbReference>
<accession>A0A4C1SRB6</accession>
<feature type="compositionally biased region" description="Low complexity" evidence="1">
    <location>
        <begin position="14"/>
        <end position="28"/>
    </location>
</feature>
<organism evidence="2 3">
    <name type="scientific">Eumeta variegata</name>
    <name type="common">Bagworm moth</name>
    <name type="synonym">Eumeta japonica</name>
    <dbReference type="NCBI Taxonomy" id="151549"/>
    <lineage>
        <taxon>Eukaryota</taxon>
        <taxon>Metazoa</taxon>
        <taxon>Ecdysozoa</taxon>
        <taxon>Arthropoda</taxon>
        <taxon>Hexapoda</taxon>
        <taxon>Insecta</taxon>
        <taxon>Pterygota</taxon>
        <taxon>Neoptera</taxon>
        <taxon>Endopterygota</taxon>
        <taxon>Lepidoptera</taxon>
        <taxon>Glossata</taxon>
        <taxon>Ditrysia</taxon>
        <taxon>Tineoidea</taxon>
        <taxon>Psychidae</taxon>
        <taxon>Oiketicinae</taxon>
        <taxon>Eumeta</taxon>
    </lineage>
</organism>
<gene>
    <name evidence="2" type="ORF">EVAR_2489_1</name>
</gene>
<keyword evidence="3" id="KW-1185">Reference proteome</keyword>
<evidence type="ECO:0000256" key="1">
    <source>
        <dbReference type="SAM" id="MobiDB-lite"/>
    </source>
</evidence>
<proteinExistence type="predicted"/>
<feature type="region of interest" description="Disordered" evidence="1">
    <location>
        <begin position="1"/>
        <end position="62"/>
    </location>
</feature>
<dbReference type="AlphaFoldDB" id="A0A4C1SRB6"/>
<sequence>MLITRRPNIKAQNSVRKSVIGSSSSISRGHAKYVSPPCRVHHRRDDDERDRHHRHVHHRQHDSIKVKDCTTLAFIRVSAYVNMQGPFSYFPPTNHAIDHDPILDFDSGPVFFLIIDPYRADNNSVSLSRFHF</sequence>
<feature type="compositionally biased region" description="Basic residues" evidence="1">
    <location>
        <begin position="51"/>
        <end position="60"/>
    </location>
</feature>
<reference evidence="2 3" key="1">
    <citation type="journal article" date="2019" name="Commun. Biol.">
        <title>The bagworm genome reveals a unique fibroin gene that provides high tensile strength.</title>
        <authorList>
            <person name="Kono N."/>
            <person name="Nakamura H."/>
            <person name="Ohtoshi R."/>
            <person name="Tomita M."/>
            <person name="Numata K."/>
            <person name="Arakawa K."/>
        </authorList>
    </citation>
    <scope>NUCLEOTIDE SEQUENCE [LARGE SCALE GENOMIC DNA]</scope>
</reference>
<comment type="caution">
    <text evidence="2">The sequence shown here is derived from an EMBL/GenBank/DDBJ whole genome shotgun (WGS) entry which is preliminary data.</text>
</comment>
<evidence type="ECO:0000313" key="3">
    <source>
        <dbReference type="Proteomes" id="UP000299102"/>
    </source>
</evidence>